<dbReference type="AlphaFoldDB" id="B1K1A1"/>
<accession>B1K1A1</accession>
<name>B1K1A1_BURO0</name>
<evidence type="ECO:0000313" key="2">
    <source>
        <dbReference type="EMBL" id="ACA89189.1"/>
    </source>
</evidence>
<sequence length="327" mass="34495">MAWSSLSGDGPDGGWQTISVTPTGPLELSAGRRAPDNAEAVLVGFPAARLAVADKLPEGQGFAVERANPEDKGMLWLALTRKAAGNAELFTDMACNVTGALDDAVATGADVAKLLRVFIGRVGAWQEFMRKGSQVLNPEAEIGLVGELATLLEVIEAGVSAPVAIEGWLGPLDGIQDFELGTGALEIKSTLSSAGFPARVGSLEQLDDTVRQPLFVVGKRMRQTEGGLGLPDFVDAVRLVAKADPGAASALDDRLVAAGYFDAHADHYPRRFVMVDTLVIEVDDEFPRLTMGRVPFGITGATYGIDLDKVAGHRVDMAAALKKMRAI</sequence>
<protein>
    <recommendedName>
        <fullName evidence="4">PD-(D/E)XK motif protein</fullName>
    </recommendedName>
</protein>
<dbReference type="Pfam" id="PF14390">
    <property type="entry name" value="DUF4420"/>
    <property type="match status" value="1"/>
</dbReference>
<dbReference type="KEGG" id="bcm:Bcenmc03_0008"/>
<evidence type="ECO:0008006" key="4">
    <source>
        <dbReference type="Google" id="ProtNLM"/>
    </source>
</evidence>
<gene>
    <name evidence="2" type="ordered locus">Bcenmc03_0008</name>
</gene>
<proteinExistence type="predicted"/>
<dbReference type="Proteomes" id="UP000002169">
    <property type="component" value="Chromosome 1"/>
</dbReference>
<evidence type="ECO:0000313" key="3">
    <source>
        <dbReference type="Proteomes" id="UP000002169"/>
    </source>
</evidence>
<organism evidence="2 3">
    <name type="scientific">Burkholderia orbicola (strain MC0-3)</name>
    <dbReference type="NCBI Taxonomy" id="406425"/>
    <lineage>
        <taxon>Bacteria</taxon>
        <taxon>Pseudomonadati</taxon>
        <taxon>Pseudomonadota</taxon>
        <taxon>Betaproteobacteria</taxon>
        <taxon>Burkholderiales</taxon>
        <taxon>Burkholderiaceae</taxon>
        <taxon>Burkholderia</taxon>
        <taxon>Burkholderia cepacia complex</taxon>
        <taxon>Burkholderia orbicola</taxon>
    </lineage>
</organism>
<evidence type="ECO:0000256" key="1">
    <source>
        <dbReference type="SAM" id="MobiDB-lite"/>
    </source>
</evidence>
<dbReference type="HOGENOM" id="CLU_069764_2_0_4"/>
<feature type="region of interest" description="Disordered" evidence="1">
    <location>
        <begin position="1"/>
        <end position="22"/>
    </location>
</feature>
<dbReference type="EMBL" id="CP000958">
    <property type="protein sequence ID" value="ACA89189.1"/>
    <property type="molecule type" value="Genomic_DNA"/>
</dbReference>
<reference evidence="3" key="1">
    <citation type="submission" date="2008-02" db="EMBL/GenBank/DDBJ databases">
        <title>Complete sequence of chromosome 1 of Burkholderia cenocepacia MC0-3.</title>
        <authorList>
            <person name="Copeland A."/>
            <person name="Lucas S."/>
            <person name="Lapidus A."/>
            <person name="Barry K."/>
            <person name="Bruce D."/>
            <person name="Goodwin L."/>
            <person name="Glavina del Rio T."/>
            <person name="Dalin E."/>
            <person name="Tice H."/>
            <person name="Pitluck S."/>
            <person name="Chain P."/>
            <person name="Malfatti S."/>
            <person name="Shin M."/>
            <person name="Vergez L."/>
            <person name="Schmutz J."/>
            <person name="Larimer F."/>
            <person name="Land M."/>
            <person name="Hauser L."/>
            <person name="Kyrpides N."/>
            <person name="Mikhailova N."/>
            <person name="Tiedje J."/>
            <person name="Richardson P."/>
        </authorList>
    </citation>
    <scope>NUCLEOTIDE SEQUENCE [LARGE SCALE GENOMIC DNA]</scope>
    <source>
        <strain evidence="3">MC0-3</strain>
    </source>
</reference>
<dbReference type="InterPro" id="IPR025534">
    <property type="entry name" value="DUF4420"/>
</dbReference>